<sequence>MFGFTLDANQAMMHKAHPQRRLAREYLIAAPPGAIEAGAAQDDGADTNKAKQAFIGESIQYRDPRERIADNVYCQNN</sequence>
<dbReference type="Proteomes" id="UP000635565">
    <property type="component" value="Unassembled WGS sequence"/>
</dbReference>
<reference evidence="1 2" key="1">
    <citation type="journal article" date="2021" name="Int. J. Syst. Evol. Microbiol.">
        <title>Reticulibacter mediterranei gen. nov., sp. nov., within the new family Reticulibacteraceae fam. nov., and Ktedonospora formicarum gen. nov., sp. nov., Ktedonobacter robiniae sp. nov., Dictyobacter formicarum sp. nov. and Dictyobacter arantiisoli sp. nov., belonging to the class Ktedonobacteria.</title>
        <authorList>
            <person name="Yabe S."/>
            <person name="Zheng Y."/>
            <person name="Wang C.M."/>
            <person name="Sakai Y."/>
            <person name="Abe K."/>
            <person name="Yokota A."/>
            <person name="Donadio S."/>
            <person name="Cavaletti L."/>
            <person name="Monciardini P."/>
        </authorList>
    </citation>
    <scope>NUCLEOTIDE SEQUENCE [LARGE SCALE GENOMIC DNA]</scope>
    <source>
        <strain evidence="1 2">SOSP1-9</strain>
    </source>
</reference>
<keyword evidence="2" id="KW-1185">Reference proteome</keyword>
<comment type="caution">
    <text evidence="1">The sequence shown here is derived from an EMBL/GenBank/DDBJ whole genome shotgun (WGS) entry which is preliminary data.</text>
</comment>
<name>A0ABQ3VJ24_9CHLR</name>
<proteinExistence type="predicted"/>
<protein>
    <submittedName>
        <fullName evidence="1">Uncharacterized protein</fullName>
    </submittedName>
</protein>
<dbReference type="EMBL" id="BNJJ01000010">
    <property type="protein sequence ID" value="GHO85684.1"/>
    <property type="molecule type" value="Genomic_DNA"/>
</dbReference>
<accession>A0ABQ3VJ24</accession>
<organism evidence="1 2">
    <name type="scientific">Dictyobacter formicarum</name>
    <dbReference type="NCBI Taxonomy" id="2778368"/>
    <lineage>
        <taxon>Bacteria</taxon>
        <taxon>Bacillati</taxon>
        <taxon>Chloroflexota</taxon>
        <taxon>Ktedonobacteria</taxon>
        <taxon>Ktedonobacterales</taxon>
        <taxon>Dictyobacteraceae</taxon>
        <taxon>Dictyobacter</taxon>
    </lineage>
</organism>
<gene>
    <name evidence="1" type="ORF">KSZ_36900</name>
</gene>
<evidence type="ECO:0000313" key="2">
    <source>
        <dbReference type="Proteomes" id="UP000635565"/>
    </source>
</evidence>
<evidence type="ECO:0000313" key="1">
    <source>
        <dbReference type="EMBL" id="GHO85684.1"/>
    </source>
</evidence>